<comment type="similarity">
    <text evidence="3">Belongs to the major facilitator superfamily. TCR/Tet family.</text>
</comment>
<evidence type="ECO:0000256" key="8">
    <source>
        <dbReference type="SAM" id="Phobius"/>
    </source>
</evidence>
<keyword evidence="6 8" id="KW-1133">Transmembrane helix</keyword>
<dbReference type="InterPro" id="IPR020846">
    <property type="entry name" value="MFS_dom"/>
</dbReference>
<dbReference type="KEGG" id="mtw:CQW49_13580"/>
<dbReference type="GO" id="GO:0022857">
    <property type="term" value="F:transmembrane transporter activity"/>
    <property type="evidence" value="ECO:0007669"/>
    <property type="project" value="InterPro"/>
</dbReference>
<dbReference type="InterPro" id="IPR036259">
    <property type="entry name" value="MFS_trans_sf"/>
</dbReference>
<keyword evidence="5 8" id="KW-0812">Transmembrane</keyword>
<dbReference type="PANTHER" id="PTHR23504:SF15">
    <property type="entry name" value="MAJOR FACILITATOR SUPERFAMILY (MFS) PROFILE DOMAIN-CONTAINING PROTEIN"/>
    <property type="match status" value="1"/>
</dbReference>
<evidence type="ECO:0000256" key="1">
    <source>
        <dbReference type="ARBA" id="ARBA00003279"/>
    </source>
</evidence>
<name>A0A2D2D1H6_METT3</name>
<dbReference type="PANTHER" id="PTHR23504">
    <property type="entry name" value="MAJOR FACILITATOR SUPERFAMILY DOMAIN-CONTAINING PROTEIN 10"/>
    <property type="match status" value="1"/>
</dbReference>
<feature type="transmembrane region" description="Helical" evidence="8">
    <location>
        <begin position="52"/>
        <end position="71"/>
    </location>
</feature>
<gene>
    <name evidence="10" type="ORF">CQW49_13580</name>
</gene>
<dbReference type="GO" id="GO:0016020">
    <property type="term" value="C:membrane"/>
    <property type="evidence" value="ECO:0007669"/>
    <property type="project" value="UniProtKB-SubCell"/>
</dbReference>
<comment type="function">
    <text evidence="1">Resistance to tetracycline by an active tetracycline efflux. This is an energy-dependent process that decreases the accumulation of the antibiotic in whole cells. This protein functions as a metal-tetracycline/H(+) antiporter.</text>
</comment>
<evidence type="ECO:0000259" key="9">
    <source>
        <dbReference type="PROSITE" id="PS50850"/>
    </source>
</evidence>
<feature type="transmembrane region" description="Helical" evidence="8">
    <location>
        <begin position="258"/>
        <end position="277"/>
    </location>
</feature>
<evidence type="ECO:0000256" key="5">
    <source>
        <dbReference type="ARBA" id="ARBA00022692"/>
    </source>
</evidence>
<feature type="transmembrane region" description="Helical" evidence="8">
    <location>
        <begin position="141"/>
        <end position="163"/>
    </location>
</feature>
<feature type="transmembrane region" description="Helical" evidence="8">
    <location>
        <begin position="381"/>
        <end position="401"/>
    </location>
</feature>
<feature type="transmembrane region" description="Helical" evidence="8">
    <location>
        <begin position="169"/>
        <end position="189"/>
    </location>
</feature>
<evidence type="ECO:0000313" key="10">
    <source>
        <dbReference type="EMBL" id="ATQ68796.1"/>
    </source>
</evidence>
<dbReference type="RefSeq" id="WP_003615235.1">
    <property type="nucleotide sequence ID" value="NZ_ADVE02000001.1"/>
</dbReference>
<reference evidence="11" key="1">
    <citation type="submission" date="2017-10" db="EMBL/GenBank/DDBJ databases">
        <title>Completed PacBio SMRT sequence of Methylosinus trichosporium OB3b reveals presence of a third large plasmid.</title>
        <authorList>
            <person name="Charles T.C."/>
            <person name="Lynch M.D.J."/>
            <person name="Heil J.R."/>
            <person name="Cheng J."/>
        </authorList>
    </citation>
    <scope>NUCLEOTIDE SEQUENCE [LARGE SCALE GENOMIC DNA]</scope>
    <source>
        <strain evidence="11">OB3b</strain>
    </source>
</reference>
<evidence type="ECO:0000256" key="6">
    <source>
        <dbReference type="ARBA" id="ARBA00022989"/>
    </source>
</evidence>
<dbReference type="InterPro" id="IPR005829">
    <property type="entry name" value="Sugar_transporter_CS"/>
</dbReference>
<dbReference type="CDD" id="cd17388">
    <property type="entry name" value="MFS_TetA"/>
    <property type="match status" value="1"/>
</dbReference>
<organism evidence="10 11">
    <name type="scientific">Methylosinus trichosporium (strain ATCC 35070 / NCIMB 11131 / UNIQEM 75 / OB3b)</name>
    <dbReference type="NCBI Taxonomy" id="595536"/>
    <lineage>
        <taxon>Bacteria</taxon>
        <taxon>Pseudomonadati</taxon>
        <taxon>Pseudomonadota</taxon>
        <taxon>Alphaproteobacteria</taxon>
        <taxon>Hyphomicrobiales</taxon>
        <taxon>Methylocystaceae</taxon>
        <taxon>Methylosinus</taxon>
    </lineage>
</organism>
<dbReference type="PROSITE" id="PS00216">
    <property type="entry name" value="SUGAR_TRANSPORT_1"/>
    <property type="match status" value="1"/>
</dbReference>
<evidence type="ECO:0000256" key="7">
    <source>
        <dbReference type="ARBA" id="ARBA00023136"/>
    </source>
</evidence>
<dbReference type="PRINTS" id="PR01035">
    <property type="entry name" value="TCRTETA"/>
</dbReference>
<feature type="domain" description="Major facilitator superfamily (MFS) profile" evidence="9">
    <location>
        <begin position="12"/>
        <end position="404"/>
    </location>
</feature>
<feature type="transmembrane region" description="Helical" evidence="8">
    <location>
        <begin position="289"/>
        <end position="306"/>
    </location>
</feature>
<dbReference type="Pfam" id="PF07690">
    <property type="entry name" value="MFS_1"/>
    <property type="match status" value="1"/>
</dbReference>
<keyword evidence="7 8" id="KW-0472">Membrane</keyword>
<accession>A0A2D2D1H6</accession>
<protein>
    <submittedName>
        <fullName evidence="10">Tetracycline resistance MFS efflux pump</fullName>
    </submittedName>
</protein>
<keyword evidence="4" id="KW-0813">Transport</keyword>
<comment type="subcellular location">
    <subcellularLocation>
        <location evidence="2">Membrane</location>
        <topology evidence="2">Multi-pass membrane protein</topology>
    </subcellularLocation>
</comment>
<dbReference type="Gene3D" id="1.20.1250.20">
    <property type="entry name" value="MFS general substrate transporter like domains"/>
    <property type="match status" value="1"/>
</dbReference>
<dbReference type="InterPro" id="IPR001958">
    <property type="entry name" value="Tet-R_TetA/multi-R_MdtG-like"/>
</dbReference>
<evidence type="ECO:0000256" key="2">
    <source>
        <dbReference type="ARBA" id="ARBA00004141"/>
    </source>
</evidence>
<dbReference type="InterPro" id="IPR011701">
    <property type="entry name" value="MFS"/>
</dbReference>
<dbReference type="STRING" id="595536.GCA_000178815_02447"/>
<evidence type="ECO:0000256" key="3">
    <source>
        <dbReference type="ARBA" id="ARBA00007520"/>
    </source>
</evidence>
<feature type="transmembrane region" description="Helical" evidence="8">
    <location>
        <begin position="83"/>
        <end position="102"/>
    </location>
</feature>
<evidence type="ECO:0000256" key="4">
    <source>
        <dbReference type="ARBA" id="ARBA00022448"/>
    </source>
</evidence>
<dbReference type="AlphaFoldDB" id="A0A2D2D1H6"/>
<dbReference type="PROSITE" id="PS50850">
    <property type="entry name" value="MFS"/>
    <property type="match status" value="1"/>
</dbReference>
<evidence type="ECO:0000313" key="11">
    <source>
        <dbReference type="Proteomes" id="UP000230709"/>
    </source>
</evidence>
<dbReference type="SUPFAM" id="SSF103473">
    <property type="entry name" value="MFS general substrate transporter"/>
    <property type="match status" value="1"/>
</dbReference>
<proteinExistence type="inferred from homology"/>
<feature type="transmembrane region" description="Helical" evidence="8">
    <location>
        <begin position="108"/>
        <end position="129"/>
    </location>
</feature>
<keyword evidence="11" id="KW-1185">Reference proteome</keyword>
<sequence>MSSLFKRPGKAAFAFVLVTVALDMLALGVMVPVLPKLIVEFEGGDLQRAASIAGVFSFAWAFMQFLFQPVLGALSDRFGRRPVVLLSNLGMGLDYIFMALAPSLPFLFAGRLISGVTAASLSTATAYIADVTPAEQRAGRFGLIGAAFGVGFILGPAIGGLLGAHDLRYPFWVAAGLSLLNAAYGYFILPESLAPESRTATVLWRSANVIGSLDFLRRDRALALLAVAIFLSFLAHESLPSLFVLYTQYRYHWDAATTGWALAIVGVSQTIVSGGLVRPAVKRFGESATLVAALGFGAAGFAVYGLAPTGGIFMAAPPLIALWAMANPSFQGIATRVAGASEQGRLQGALASLRGVSGMVGPLFFSQILAASIAADAFSGAGYLIAALLLGASLVIAQRALRGRSPEGAKA</sequence>
<dbReference type="Proteomes" id="UP000230709">
    <property type="component" value="Chromosome"/>
</dbReference>
<dbReference type="EMBL" id="CP023737">
    <property type="protein sequence ID" value="ATQ68796.1"/>
    <property type="molecule type" value="Genomic_DNA"/>
</dbReference>
<feature type="transmembrane region" description="Helical" evidence="8">
    <location>
        <begin position="222"/>
        <end position="246"/>
    </location>
</feature>